<organism evidence="2 3">
    <name type="scientific">Collybiopsis confluens</name>
    <dbReference type="NCBI Taxonomy" id="2823264"/>
    <lineage>
        <taxon>Eukaryota</taxon>
        <taxon>Fungi</taxon>
        <taxon>Dikarya</taxon>
        <taxon>Basidiomycota</taxon>
        <taxon>Agaricomycotina</taxon>
        <taxon>Agaricomycetes</taxon>
        <taxon>Agaricomycetidae</taxon>
        <taxon>Agaricales</taxon>
        <taxon>Marasmiineae</taxon>
        <taxon>Omphalotaceae</taxon>
        <taxon>Collybiopsis</taxon>
    </lineage>
</organism>
<dbReference type="Proteomes" id="UP000518752">
    <property type="component" value="Unassembled WGS sequence"/>
</dbReference>
<feature type="non-terminal residue" evidence="2">
    <location>
        <position position="132"/>
    </location>
</feature>
<proteinExistence type="predicted"/>
<comment type="caution">
    <text evidence="2">The sequence shown here is derived from an EMBL/GenBank/DDBJ whole genome shotgun (WGS) entry which is preliminary data.</text>
</comment>
<reference evidence="2 3" key="1">
    <citation type="journal article" date="2020" name="ISME J.">
        <title>Uncovering the hidden diversity of litter-decomposition mechanisms in mushroom-forming fungi.</title>
        <authorList>
            <person name="Floudas D."/>
            <person name="Bentzer J."/>
            <person name="Ahren D."/>
            <person name="Johansson T."/>
            <person name="Persson P."/>
            <person name="Tunlid A."/>
        </authorList>
    </citation>
    <scope>NUCLEOTIDE SEQUENCE [LARGE SCALE GENOMIC DNA]</scope>
    <source>
        <strain evidence="2 3">CBS 406.79</strain>
    </source>
</reference>
<gene>
    <name evidence="2" type="ORF">D9757_014656</name>
</gene>
<accession>A0A8H5C816</accession>
<keyword evidence="1" id="KW-1133">Transmembrane helix</keyword>
<dbReference type="OrthoDB" id="3055498at2759"/>
<keyword evidence="3" id="KW-1185">Reference proteome</keyword>
<keyword evidence="1" id="KW-0812">Transmembrane</keyword>
<evidence type="ECO:0000256" key="1">
    <source>
        <dbReference type="SAM" id="Phobius"/>
    </source>
</evidence>
<feature type="transmembrane region" description="Helical" evidence="1">
    <location>
        <begin position="101"/>
        <end position="124"/>
    </location>
</feature>
<dbReference type="EMBL" id="JAACJN010000623">
    <property type="protein sequence ID" value="KAF5336815.1"/>
    <property type="molecule type" value="Genomic_DNA"/>
</dbReference>
<name>A0A8H5C816_9AGAR</name>
<evidence type="ECO:0000313" key="3">
    <source>
        <dbReference type="Proteomes" id="UP000518752"/>
    </source>
</evidence>
<sequence length="132" mass="14923">MGENCVIDPDIGSDTVDKGLEPNPEQTASYISLFLFTFLDNVVWKAFRVAHLPAKELPPLADTDHIGWLKAQWFPYLEEHSSAFTGSGTSRNPPKRKQSMLWTLVWMFRWSWIWMSVGMVILALGNLGSPLA</sequence>
<evidence type="ECO:0000313" key="2">
    <source>
        <dbReference type="EMBL" id="KAF5336815.1"/>
    </source>
</evidence>
<keyword evidence="1" id="KW-0472">Membrane</keyword>
<protein>
    <submittedName>
        <fullName evidence="2">Uncharacterized protein</fullName>
    </submittedName>
</protein>
<dbReference type="AlphaFoldDB" id="A0A8H5C816"/>